<accession>X0B1Y0</accession>
<dbReference type="HOGENOM" id="CLU_3279562_0_0_1"/>
<dbReference type="AlphaFoldDB" id="X0B1Y0"/>
<evidence type="ECO:0000313" key="1">
    <source>
        <dbReference type="EMBL" id="EXK75741.1"/>
    </source>
</evidence>
<sequence length="41" mass="4754">MMLMPKLSSELLRMELEQMSTVTGRQLDLKRLHILLLPCAL</sequence>
<keyword evidence="2" id="KW-1185">Reference proteome</keyword>
<proteinExistence type="predicted"/>
<evidence type="ECO:0000313" key="2">
    <source>
        <dbReference type="Proteomes" id="UP000030663"/>
    </source>
</evidence>
<reference evidence="1 2" key="1">
    <citation type="submission" date="2011-11" db="EMBL/GenBank/DDBJ databases">
        <title>The Genome Sequence of Fusarium oxysporum PHW815.</title>
        <authorList>
            <consortium name="The Broad Institute Genome Sequencing Platform"/>
            <person name="Ma L.-J."/>
            <person name="Gale L.R."/>
            <person name="Schwartz D.C."/>
            <person name="Zhou S."/>
            <person name="Corby-Kistler H."/>
            <person name="Young S.K."/>
            <person name="Zeng Q."/>
            <person name="Gargeya S."/>
            <person name="Fitzgerald M."/>
            <person name="Haas B."/>
            <person name="Abouelleil A."/>
            <person name="Alvarado L."/>
            <person name="Arachchi H.M."/>
            <person name="Berlin A."/>
            <person name="Brown A."/>
            <person name="Chapman S.B."/>
            <person name="Chen Z."/>
            <person name="Dunbar C."/>
            <person name="Freedman E."/>
            <person name="Gearin G."/>
            <person name="Goldberg J."/>
            <person name="Griggs A."/>
            <person name="Gujja S."/>
            <person name="Heiman D."/>
            <person name="Howarth C."/>
            <person name="Larson L."/>
            <person name="Lui A."/>
            <person name="MacDonald P.J.P."/>
            <person name="Montmayeur A."/>
            <person name="Murphy C."/>
            <person name="Neiman D."/>
            <person name="Pearson M."/>
            <person name="Priest M."/>
            <person name="Roberts A."/>
            <person name="Saif S."/>
            <person name="Shea T."/>
            <person name="Shenoy N."/>
            <person name="Sisk P."/>
            <person name="Stolte C."/>
            <person name="Sykes S."/>
            <person name="Wortman J."/>
            <person name="Nusbaum C."/>
            <person name="Birren B."/>
        </authorList>
    </citation>
    <scope>NUCLEOTIDE SEQUENCE [LARGE SCALE GENOMIC DNA]</scope>
    <source>
        <strain evidence="1 2">54005</strain>
    </source>
</reference>
<dbReference type="EMBL" id="KI979853">
    <property type="protein sequence ID" value="EXK75741.1"/>
    <property type="molecule type" value="Genomic_DNA"/>
</dbReference>
<gene>
    <name evidence="1" type="ORF">FOQG_19494</name>
</gene>
<dbReference type="Proteomes" id="UP000030663">
    <property type="component" value="Unassembled WGS sequence"/>
</dbReference>
<organism evidence="1 2">
    <name type="scientific">Fusarium oxysporum f. sp. raphani 54005</name>
    <dbReference type="NCBI Taxonomy" id="1089458"/>
    <lineage>
        <taxon>Eukaryota</taxon>
        <taxon>Fungi</taxon>
        <taxon>Dikarya</taxon>
        <taxon>Ascomycota</taxon>
        <taxon>Pezizomycotina</taxon>
        <taxon>Sordariomycetes</taxon>
        <taxon>Hypocreomycetidae</taxon>
        <taxon>Hypocreales</taxon>
        <taxon>Nectriaceae</taxon>
        <taxon>Fusarium</taxon>
        <taxon>Fusarium oxysporum species complex</taxon>
    </lineage>
</organism>
<protein>
    <submittedName>
        <fullName evidence="1">Uncharacterized protein</fullName>
    </submittedName>
</protein>
<name>X0B1Y0_FUSOX</name>